<name>A0A090V1D6_PSEVU</name>
<sequence length="146" mass="17011">MKKYIALFILLLLIPQISVSQSIIDNHEVDLCTQKFNDENSECLGDISEKSEEKLREAYSAKLKELKSFDYNQWWMGTREQKDNMLNLFKKNQQNWLTWRDDYCGLATTATQNTHGFANAITACTINLNNQRMNEIRMIIPSPAEK</sequence>
<dbReference type="eggNOG" id="COG3755">
    <property type="taxonomic scope" value="Bacteria"/>
</dbReference>
<dbReference type="RefSeq" id="WP_042391692.1">
    <property type="nucleotide sequence ID" value="NZ_BBMZ01000012.1"/>
</dbReference>
<accession>A0A090V1D6</accession>
<dbReference type="AlphaFoldDB" id="A0A090V1D6"/>
<dbReference type="Pfam" id="PF07007">
    <property type="entry name" value="LprI"/>
    <property type="match status" value="1"/>
</dbReference>
<feature type="domain" description="Lysozyme inhibitor LprI-like N-terminal" evidence="2">
    <location>
        <begin position="38"/>
        <end position="135"/>
    </location>
</feature>
<evidence type="ECO:0000256" key="1">
    <source>
        <dbReference type="SAM" id="SignalP"/>
    </source>
</evidence>
<evidence type="ECO:0000313" key="3">
    <source>
        <dbReference type="EMBL" id="GAL58621.1"/>
    </source>
</evidence>
<dbReference type="Gene3D" id="1.20.1270.180">
    <property type="match status" value="1"/>
</dbReference>
<evidence type="ECO:0000259" key="2">
    <source>
        <dbReference type="Pfam" id="PF07007"/>
    </source>
</evidence>
<dbReference type="InterPro" id="IPR009739">
    <property type="entry name" value="LprI-like_N"/>
</dbReference>
<gene>
    <name evidence="3" type="ORF">EV102420_12_01270</name>
</gene>
<dbReference type="OrthoDB" id="6564264at2"/>
<proteinExistence type="predicted"/>
<organism evidence="3 4">
    <name type="scientific">Pseudescherichia vulneris NBRC 102420</name>
    <dbReference type="NCBI Taxonomy" id="1115515"/>
    <lineage>
        <taxon>Bacteria</taxon>
        <taxon>Pseudomonadati</taxon>
        <taxon>Pseudomonadota</taxon>
        <taxon>Gammaproteobacteria</taxon>
        <taxon>Enterobacterales</taxon>
        <taxon>Enterobacteriaceae</taxon>
        <taxon>Pseudescherichia</taxon>
    </lineage>
</organism>
<feature type="chain" id="PRO_5001865247" description="Lysozyme inhibitor LprI-like N-terminal domain-containing protein" evidence="1">
    <location>
        <begin position="21"/>
        <end position="146"/>
    </location>
</feature>
<dbReference type="EMBL" id="BBMZ01000012">
    <property type="protein sequence ID" value="GAL58621.1"/>
    <property type="molecule type" value="Genomic_DNA"/>
</dbReference>
<reference evidence="3 4" key="1">
    <citation type="submission" date="2014-09" db="EMBL/GenBank/DDBJ databases">
        <title>Whole genome shotgun sequence of Escherichia vulneris NBRC 102420.</title>
        <authorList>
            <person name="Yoshida Y."/>
            <person name="Hosoyama A."/>
            <person name="Tsuchikane K."/>
            <person name="Ohji S."/>
            <person name="Ichikawa N."/>
            <person name="Kimura A."/>
            <person name="Yamazoe A."/>
            <person name="Ezaki T."/>
            <person name="Fujita N."/>
        </authorList>
    </citation>
    <scope>NUCLEOTIDE SEQUENCE [LARGE SCALE GENOMIC DNA]</scope>
    <source>
        <strain evidence="3 4">NBRC 102420</strain>
    </source>
</reference>
<keyword evidence="4" id="KW-1185">Reference proteome</keyword>
<evidence type="ECO:0000313" key="4">
    <source>
        <dbReference type="Proteomes" id="UP000029462"/>
    </source>
</evidence>
<keyword evidence="1" id="KW-0732">Signal</keyword>
<feature type="signal peptide" evidence="1">
    <location>
        <begin position="1"/>
        <end position="20"/>
    </location>
</feature>
<protein>
    <recommendedName>
        <fullName evidence="2">Lysozyme inhibitor LprI-like N-terminal domain-containing protein</fullName>
    </recommendedName>
</protein>
<comment type="caution">
    <text evidence="3">The sequence shown here is derived from an EMBL/GenBank/DDBJ whole genome shotgun (WGS) entry which is preliminary data.</text>
</comment>
<dbReference type="Proteomes" id="UP000029462">
    <property type="component" value="Unassembled WGS sequence"/>
</dbReference>
<dbReference type="STRING" id="1115515.EV102420_12_01270"/>